<dbReference type="GO" id="GO:0031469">
    <property type="term" value="C:bacterial microcompartment"/>
    <property type="evidence" value="ECO:0007669"/>
    <property type="project" value="UniProtKB-SubCell"/>
</dbReference>
<dbReference type="InterPro" id="IPR000249">
    <property type="entry name" value="BMC_dom"/>
</dbReference>
<dbReference type="CDD" id="cd06169">
    <property type="entry name" value="BMC"/>
    <property type="match status" value="1"/>
</dbReference>
<reference evidence="4 5" key="1">
    <citation type="journal article" date="2019" name="Int. J. Syst. Evol. Microbiol.">
        <title>Anaerobacillus alkaliphilus sp. nov., a novel alkaliphilic and moderately halophilic bacterium.</title>
        <authorList>
            <person name="Borsodi A.K."/>
            <person name="Aszalos J.M."/>
            <person name="Bihari P."/>
            <person name="Nagy I."/>
            <person name="Schumann P."/>
            <person name="Sproer C."/>
            <person name="Kovacs A.L."/>
            <person name="Boka K."/>
            <person name="Dobosy P."/>
            <person name="Ovari M."/>
            <person name="Szili-Kovacs T."/>
            <person name="Toth E."/>
        </authorList>
    </citation>
    <scope>NUCLEOTIDE SEQUENCE [LARGE SCALE GENOMIC DNA]</scope>
    <source>
        <strain evidence="4 5">B16-10</strain>
    </source>
</reference>
<comment type="subcellular location">
    <subcellularLocation>
        <location evidence="1">Bacterial microcompartment</location>
    </subcellularLocation>
</comment>
<evidence type="ECO:0000256" key="1">
    <source>
        <dbReference type="ARBA" id="ARBA00024322"/>
    </source>
</evidence>
<comment type="caution">
    <text evidence="4">The sequence shown here is derived from an EMBL/GenBank/DDBJ whole genome shotgun (WGS) entry which is preliminary data.</text>
</comment>
<proteinExistence type="predicted"/>
<evidence type="ECO:0000313" key="4">
    <source>
        <dbReference type="EMBL" id="RXJ04171.1"/>
    </source>
</evidence>
<dbReference type="AlphaFoldDB" id="A0A4Q0W046"/>
<evidence type="ECO:0000256" key="2">
    <source>
        <dbReference type="ARBA" id="ARBA00024446"/>
    </source>
</evidence>
<evidence type="ECO:0000313" key="5">
    <source>
        <dbReference type="Proteomes" id="UP000290649"/>
    </source>
</evidence>
<keyword evidence="5" id="KW-1185">Reference proteome</keyword>
<dbReference type="InterPro" id="IPR037233">
    <property type="entry name" value="CcmK-like_sf"/>
</dbReference>
<dbReference type="EMBL" id="QOUX01000001">
    <property type="protein sequence ID" value="RXJ04171.1"/>
    <property type="molecule type" value="Genomic_DNA"/>
</dbReference>
<evidence type="ECO:0000259" key="3">
    <source>
        <dbReference type="SMART" id="SM00877"/>
    </source>
</evidence>
<dbReference type="Gene3D" id="3.30.70.1710">
    <property type="match status" value="1"/>
</dbReference>
<gene>
    <name evidence="4" type="ORF">DS745_01945</name>
</gene>
<feature type="domain" description="Bacterial microcompartment" evidence="3">
    <location>
        <begin position="3"/>
        <end position="90"/>
    </location>
</feature>
<sequence>MTEAIGFLEVQGYSVALAAMDKACKAATITIQGIDSNNPSTGDAAPIPVVIQVKFTGSISDVKVALEVARLEACRHIAEEDVSTHFIPSGFSGLEKLLKSGKVRPK</sequence>
<dbReference type="SUPFAM" id="SSF143414">
    <property type="entry name" value="CcmK-like"/>
    <property type="match status" value="1"/>
</dbReference>
<organism evidence="4 5">
    <name type="scientific">Anaerobacillus alkaliphilus</name>
    <dbReference type="NCBI Taxonomy" id="1548597"/>
    <lineage>
        <taxon>Bacteria</taxon>
        <taxon>Bacillati</taxon>
        <taxon>Bacillota</taxon>
        <taxon>Bacilli</taxon>
        <taxon>Bacillales</taxon>
        <taxon>Bacillaceae</taxon>
        <taxon>Anaerobacillus</taxon>
    </lineage>
</organism>
<name>A0A4Q0W046_9BACI</name>
<keyword evidence="2" id="KW-1283">Bacterial microcompartment</keyword>
<dbReference type="RefSeq" id="WP_129076520.1">
    <property type="nucleotide sequence ID" value="NZ_QOUX01000001.1"/>
</dbReference>
<accession>A0A4Q0W046</accession>
<dbReference type="Pfam" id="PF00936">
    <property type="entry name" value="BMC"/>
    <property type="match status" value="1"/>
</dbReference>
<protein>
    <submittedName>
        <fullName evidence="4">BMC domain-containing protein</fullName>
    </submittedName>
</protein>
<dbReference type="OrthoDB" id="9812608at2"/>
<dbReference type="Proteomes" id="UP000290649">
    <property type="component" value="Unassembled WGS sequence"/>
</dbReference>
<dbReference type="SMART" id="SM00877">
    <property type="entry name" value="BMC"/>
    <property type="match status" value="1"/>
</dbReference>